<organism evidence="1 2">
    <name type="scientific">Bacteroides cellulosilyticus DSM 14838</name>
    <dbReference type="NCBI Taxonomy" id="537012"/>
    <lineage>
        <taxon>Bacteria</taxon>
        <taxon>Pseudomonadati</taxon>
        <taxon>Bacteroidota</taxon>
        <taxon>Bacteroidia</taxon>
        <taxon>Bacteroidales</taxon>
        <taxon>Bacteroidaceae</taxon>
        <taxon>Bacteroides</taxon>
    </lineage>
</organism>
<gene>
    <name evidence="1" type="ORF">BACCELL_03657</name>
</gene>
<protein>
    <submittedName>
        <fullName evidence="1">Uncharacterized protein</fullName>
    </submittedName>
</protein>
<reference evidence="1 2" key="1">
    <citation type="submission" date="2008-12" db="EMBL/GenBank/DDBJ databases">
        <authorList>
            <person name="Fulton L."/>
            <person name="Clifton S."/>
            <person name="Fulton B."/>
            <person name="Xu J."/>
            <person name="Minx P."/>
            <person name="Pepin K.H."/>
            <person name="Johnson M."/>
            <person name="Bhonagiri V."/>
            <person name="Nash W.E."/>
            <person name="Mardis E.R."/>
            <person name="Wilson R.K."/>
        </authorList>
    </citation>
    <scope>NUCLEOTIDE SEQUENCE [LARGE SCALE GENOMIC DNA]</scope>
    <source>
        <strain evidence="1 2">DSM 14838</strain>
    </source>
</reference>
<evidence type="ECO:0000313" key="1">
    <source>
        <dbReference type="EMBL" id="EEF88715.1"/>
    </source>
</evidence>
<dbReference type="HOGENOM" id="CLU_2969580_0_0_10"/>
<evidence type="ECO:0000313" key="2">
    <source>
        <dbReference type="Proteomes" id="UP000003711"/>
    </source>
</evidence>
<dbReference type="AlphaFoldDB" id="E2NH80"/>
<dbReference type="Proteomes" id="UP000003711">
    <property type="component" value="Unassembled WGS sequence"/>
</dbReference>
<name>E2NH80_9BACE</name>
<accession>E2NH80</accession>
<comment type="caution">
    <text evidence="1">The sequence shown here is derived from an EMBL/GenBank/DDBJ whole genome shotgun (WGS) entry which is preliminary data.</text>
</comment>
<proteinExistence type="predicted"/>
<reference evidence="1 2" key="2">
    <citation type="submission" date="2009-01" db="EMBL/GenBank/DDBJ databases">
        <title>Draft genome sequence of Bacteroides cellulosilyticus (DSM 14838).</title>
        <authorList>
            <person name="Sudarsanam P."/>
            <person name="Ley R."/>
            <person name="Guruge J."/>
            <person name="Turnbaugh P.J."/>
            <person name="Mahowald M."/>
            <person name="Liep D."/>
            <person name="Gordon J."/>
        </authorList>
    </citation>
    <scope>NUCLEOTIDE SEQUENCE [LARGE SCALE GENOMIC DNA]</scope>
    <source>
        <strain evidence="1 2">DSM 14838</strain>
    </source>
</reference>
<sequence>MFHKMKFNYNLITTTRLLLLTLYRNQLHNEVTSSIVSPHSGNTGFRKDRNLMEASERY</sequence>
<dbReference type="EMBL" id="ACCH01000267">
    <property type="protein sequence ID" value="EEF88715.1"/>
    <property type="molecule type" value="Genomic_DNA"/>
</dbReference>